<dbReference type="Ensembl" id="ENSLACT00000015333.1">
    <property type="protein sequence ID" value="ENSLACP00000015227.1"/>
    <property type="gene ID" value="ENSLACG00000013406.1"/>
</dbReference>
<dbReference type="AlphaFoldDB" id="H3B006"/>
<dbReference type="InterPro" id="IPR057207">
    <property type="entry name" value="FBXL15_LRR"/>
</dbReference>
<evidence type="ECO:0000313" key="2">
    <source>
        <dbReference type="Ensembl" id="ENSLACP00000015227.1"/>
    </source>
</evidence>
<dbReference type="HOGENOM" id="CLU_026044_0_0_1"/>
<dbReference type="Pfam" id="PF25372">
    <property type="entry name" value="DUF7885"/>
    <property type="match status" value="2"/>
</dbReference>
<dbReference type="EMBL" id="AFYH01118312">
    <property type="status" value="NOT_ANNOTATED_CDS"/>
    <property type="molecule type" value="Genomic_DNA"/>
</dbReference>
<dbReference type="Proteomes" id="UP000008672">
    <property type="component" value="Unassembled WGS sequence"/>
</dbReference>
<dbReference type="Gene3D" id="3.80.10.10">
    <property type="entry name" value="Ribonuclease Inhibitor"/>
    <property type="match status" value="4"/>
</dbReference>
<reference evidence="2" key="3">
    <citation type="submission" date="2025-09" db="UniProtKB">
        <authorList>
            <consortium name="Ensembl"/>
        </authorList>
    </citation>
    <scope>IDENTIFICATION</scope>
</reference>
<reference evidence="2" key="2">
    <citation type="submission" date="2025-08" db="UniProtKB">
        <authorList>
            <consortium name="Ensembl"/>
        </authorList>
    </citation>
    <scope>IDENTIFICATION</scope>
</reference>
<dbReference type="Pfam" id="PF13516">
    <property type="entry name" value="LRR_6"/>
    <property type="match status" value="2"/>
</dbReference>
<dbReference type="PANTHER" id="PTHR13318:SF169">
    <property type="entry name" value="F-BOX AND LEUCINE-RICH REPEAT PROTEIN 9"/>
    <property type="match status" value="1"/>
</dbReference>
<sequence length="582" mass="64145">LGPHLKSLSIHGSSITESSFMFLIPHCQSLEKLDLSGCNSLFMSGILLAKADSVLRVKEGLANVQELNLSSLRYLSDLTFNRLTDCTPNLKRLALAGCHITFKFDPYHGSNVCNSTAVLSLRNILRFLRSQVQSLRSLDFSRTGITPDALRSVVQVEGFRLEELVLQNCKDLSDDAISALCNCQPGLVTLDLRSCSELSDRAVASISSSLKNLQHLYLGNMRRVTDSSLKGLPELPHLQVLDLSHCYQVAGKELLKGLSSPHIQTKMRSLNFSCCSLVKDTTVLSLARLLGSRLHTLDLSSCVYITDNSIQAIASYLSNLKVLRLGWCKEITDWGLLGMETPKFQKLQEFYPSLGFIVSIITPTSHEKSHPEESEVCPITSEPQEKGYKIVLETRKQKEVPNESITRQPVLAISKEAEMEDLKARRGPSVRALTSLRELDLTACTKLTDISITKVIQFAALKKLSLSMVTEVTDVSLRSVAEHCRSLEQLSLSHCCNLTNDGLTEAAKCLRRLAHLDVSCCDKITDQALEVIAVECKGLKSLDVSMCDGITMLGVELVQLKIPSLTSIQTRFVGGADLSFTL</sequence>
<dbReference type="InterPro" id="IPR032675">
    <property type="entry name" value="LRR_dom_sf"/>
</dbReference>
<dbReference type="InterPro" id="IPR001611">
    <property type="entry name" value="Leu-rich_rpt"/>
</dbReference>
<dbReference type="eggNOG" id="KOG1947">
    <property type="taxonomic scope" value="Eukaryota"/>
</dbReference>
<dbReference type="EMBL" id="AFYH01118309">
    <property type="status" value="NOT_ANNOTATED_CDS"/>
    <property type="molecule type" value="Genomic_DNA"/>
</dbReference>
<dbReference type="InParanoid" id="H3B006"/>
<keyword evidence="3" id="KW-1185">Reference proteome</keyword>
<dbReference type="SMART" id="SM00367">
    <property type="entry name" value="LRR_CC"/>
    <property type="match status" value="14"/>
</dbReference>
<evidence type="ECO:0000313" key="3">
    <source>
        <dbReference type="Proteomes" id="UP000008672"/>
    </source>
</evidence>
<evidence type="ECO:0000259" key="1">
    <source>
        <dbReference type="Pfam" id="PF25372"/>
    </source>
</evidence>
<dbReference type="GeneTree" id="ENSGT00940000160637"/>
<dbReference type="FunFam" id="3.80.10.10:FF:001330">
    <property type="entry name" value="Leucine-rich repeat-containing 29"/>
    <property type="match status" value="1"/>
</dbReference>
<dbReference type="STRING" id="7897.ENSLACP00000015227"/>
<protein>
    <submittedName>
        <fullName evidence="2">F-box and leucine rich repeat protein</fullName>
    </submittedName>
</protein>
<name>H3B006_LATCH</name>
<dbReference type="SUPFAM" id="SSF52047">
    <property type="entry name" value="RNI-like"/>
    <property type="match status" value="2"/>
</dbReference>
<feature type="domain" description="F-box/LRR-repeat protein 15-like leucin rich repeat" evidence="1">
    <location>
        <begin position="63"/>
        <end position="262"/>
    </location>
</feature>
<proteinExistence type="predicted"/>
<dbReference type="PANTHER" id="PTHR13318">
    <property type="entry name" value="PARTNER OF PAIRED, ISOFORM B-RELATED"/>
    <property type="match status" value="1"/>
</dbReference>
<dbReference type="InterPro" id="IPR006553">
    <property type="entry name" value="Leu-rich_rpt_Cys-con_subtyp"/>
</dbReference>
<dbReference type="EMBL" id="AFYH01118311">
    <property type="status" value="NOT_ANNOTATED_CDS"/>
    <property type="molecule type" value="Genomic_DNA"/>
</dbReference>
<accession>H3B006</accession>
<dbReference type="GO" id="GO:0019005">
    <property type="term" value="C:SCF ubiquitin ligase complex"/>
    <property type="evidence" value="ECO:0007669"/>
    <property type="project" value="TreeGrafter"/>
</dbReference>
<dbReference type="OMA" id="SINLWYC"/>
<dbReference type="EMBL" id="AFYH01118310">
    <property type="status" value="NOT_ANNOTATED_CDS"/>
    <property type="molecule type" value="Genomic_DNA"/>
</dbReference>
<dbReference type="GO" id="GO:0031146">
    <property type="term" value="P:SCF-dependent proteasomal ubiquitin-dependent protein catabolic process"/>
    <property type="evidence" value="ECO:0007669"/>
    <property type="project" value="TreeGrafter"/>
</dbReference>
<organism evidence="2 3">
    <name type="scientific">Latimeria chalumnae</name>
    <name type="common">Coelacanth</name>
    <dbReference type="NCBI Taxonomy" id="7897"/>
    <lineage>
        <taxon>Eukaryota</taxon>
        <taxon>Metazoa</taxon>
        <taxon>Chordata</taxon>
        <taxon>Craniata</taxon>
        <taxon>Vertebrata</taxon>
        <taxon>Euteleostomi</taxon>
        <taxon>Coelacanthiformes</taxon>
        <taxon>Coelacanthidae</taxon>
        <taxon>Latimeria</taxon>
    </lineage>
</organism>
<reference evidence="3" key="1">
    <citation type="submission" date="2011-08" db="EMBL/GenBank/DDBJ databases">
        <title>The draft genome of Latimeria chalumnae.</title>
        <authorList>
            <person name="Di Palma F."/>
            <person name="Alfoldi J."/>
            <person name="Johnson J."/>
            <person name="Berlin A."/>
            <person name="Gnerre S."/>
            <person name="Jaffe D."/>
            <person name="MacCallum I."/>
            <person name="Young S."/>
            <person name="Walker B.J."/>
            <person name="Lander E."/>
            <person name="Lindblad-Toh K."/>
        </authorList>
    </citation>
    <scope>NUCLEOTIDE SEQUENCE [LARGE SCALE GENOMIC DNA]</scope>
    <source>
        <strain evidence="3">Wild caught</strain>
    </source>
</reference>
<feature type="domain" description="F-box/LRR-repeat protein 15-like leucin rich repeat" evidence="1">
    <location>
        <begin position="433"/>
        <end position="556"/>
    </location>
</feature>